<protein>
    <submittedName>
        <fullName evidence="4">Helical backbone metal receptor</fullName>
    </submittedName>
</protein>
<dbReference type="InterPro" id="IPR002491">
    <property type="entry name" value="ABC_transptr_periplasmic_BD"/>
</dbReference>
<organism evidence="4 5">
    <name type="scientific">Autumnicola patrickiae</name>
    <dbReference type="NCBI Taxonomy" id="3075591"/>
    <lineage>
        <taxon>Bacteria</taxon>
        <taxon>Pseudomonadati</taxon>
        <taxon>Bacteroidota</taxon>
        <taxon>Flavobacteriia</taxon>
        <taxon>Flavobacteriales</taxon>
        <taxon>Flavobacteriaceae</taxon>
        <taxon>Autumnicola</taxon>
    </lineage>
</organism>
<keyword evidence="5" id="KW-1185">Reference proteome</keyword>
<feature type="domain" description="Fe/B12 periplasmic-binding" evidence="3">
    <location>
        <begin position="19"/>
        <end position="262"/>
    </location>
</feature>
<name>A0ABU3E0N3_9FLAO</name>
<dbReference type="PROSITE" id="PS50983">
    <property type="entry name" value="FE_B12_PBP"/>
    <property type="match status" value="1"/>
</dbReference>
<keyword evidence="2" id="KW-0175">Coiled coil</keyword>
<dbReference type="NCBIfam" id="NF038402">
    <property type="entry name" value="TroA_like"/>
    <property type="match status" value="1"/>
</dbReference>
<keyword evidence="1" id="KW-0732">Signal</keyword>
<dbReference type="Gene3D" id="3.40.50.1980">
    <property type="entry name" value="Nitrogenase molybdenum iron protein domain"/>
    <property type="match status" value="2"/>
</dbReference>
<dbReference type="RefSeq" id="WP_311683208.1">
    <property type="nucleotide sequence ID" value="NZ_JAVRHM010000006.1"/>
</dbReference>
<dbReference type="InterPro" id="IPR050902">
    <property type="entry name" value="ABC_Transporter_SBP"/>
</dbReference>
<proteinExistence type="predicted"/>
<keyword evidence="4" id="KW-0675">Receptor</keyword>
<evidence type="ECO:0000313" key="5">
    <source>
        <dbReference type="Proteomes" id="UP001261624"/>
    </source>
</evidence>
<sequence length="262" mass="30564">MEFRDQLQRKITISENPKRIISLVPSQTELLFDLGLEDNIAGITKFCVYPEGLRTRKKIVGGTKSVHIEKVKALQPDLILCNKEENTREMMLELEKIAPVHVSDIYCLEDAFKLMRQYGKIFQKEARVESMIAEVREKKKKLEAKTKGKRIKKVGYFIWKDPLMVAGKETFINELLELNRFDNVFSGRYPETTLEELQNLELDLILLSSEPYPFKEKHKEIFKDIDAEIELVDGEFFSWYGSRLIQAMDYFLNLQDQASVSL</sequence>
<evidence type="ECO:0000256" key="2">
    <source>
        <dbReference type="SAM" id="Coils"/>
    </source>
</evidence>
<feature type="coiled-coil region" evidence="2">
    <location>
        <begin position="125"/>
        <end position="152"/>
    </location>
</feature>
<evidence type="ECO:0000256" key="1">
    <source>
        <dbReference type="ARBA" id="ARBA00022729"/>
    </source>
</evidence>
<evidence type="ECO:0000259" key="3">
    <source>
        <dbReference type="PROSITE" id="PS50983"/>
    </source>
</evidence>
<dbReference type="PANTHER" id="PTHR30535">
    <property type="entry name" value="VITAMIN B12-BINDING PROTEIN"/>
    <property type="match status" value="1"/>
</dbReference>
<comment type="caution">
    <text evidence="4">The sequence shown here is derived from an EMBL/GenBank/DDBJ whole genome shotgun (WGS) entry which is preliminary data.</text>
</comment>
<accession>A0ABU3E0N3</accession>
<reference evidence="4 5" key="1">
    <citation type="submission" date="2023-09" db="EMBL/GenBank/DDBJ databases">
        <authorList>
            <person name="Rey-Velasco X."/>
        </authorList>
    </citation>
    <scope>NUCLEOTIDE SEQUENCE [LARGE SCALE GENOMIC DNA]</scope>
    <source>
        <strain evidence="4 5">F188</strain>
    </source>
</reference>
<dbReference type="Proteomes" id="UP001261624">
    <property type="component" value="Unassembled WGS sequence"/>
</dbReference>
<dbReference type="PANTHER" id="PTHR30535:SF34">
    <property type="entry name" value="MOLYBDATE-BINDING PROTEIN MOLA"/>
    <property type="match status" value="1"/>
</dbReference>
<evidence type="ECO:0000313" key="4">
    <source>
        <dbReference type="EMBL" id="MDT0689555.1"/>
    </source>
</evidence>
<dbReference type="Pfam" id="PF01497">
    <property type="entry name" value="Peripla_BP_2"/>
    <property type="match status" value="1"/>
</dbReference>
<dbReference type="InterPro" id="IPR054828">
    <property type="entry name" value="Vit_B12_bind_prot"/>
</dbReference>
<dbReference type="SUPFAM" id="SSF53807">
    <property type="entry name" value="Helical backbone' metal receptor"/>
    <property type="match status" value="1"/>
</dbReference>
<dbReference type="EMBL" id="JAVRHM010000006">
    <property type="protein sequence ID" value="MDT0689555.1"/>
    <property type="molecule type" value="Genomic_DNA"/>
</dbReference>
<gene>
    <name evidence="4" type="ORF">RM549_07150</name>
</gene>